<keyword evidence="5" id="KW-0221">Differentiation</keyword>
<evidence type="ECO:0000256" key="6">
    <source>
        <dbReference type="ARBA" id="ARBA00022824"/>
    </source>
</evidence>
<comment type="function">
    <text evidence="14 18">Converts testosterone into 5-alpha-dihydrotestosterone and progesterone or corticosterone into their corresponding 5-alpha-3-oxosteroids. It plays a central role in sexual differentiation and androgen physiology.</text>
</comment>
<sequence>MGSLLAAALSAEFWRGLSGPEEARLLASLSWGLVGGLVLMLPLSNVVGMPYGRYTSPYFGLPIPAAAAWLLQESPSCLVPALLVLCSDGAQLGAWPNRILLGLFLFHYTYRSFIFPFLIRGGKPTPFVTCFLAFIFCSYNGYLQGRSLSNYADYPSNWLTDPRFILGLIAWMSGLTINIHSDHILRNLRKPGETGYKIPRGGMFEYVTAANYFGEVLEWFGFALACCTIESAAFAISTLMILGLRSYKHHEWYQKKFEDYPRNRKILIPYVF</sequence>
<feature type="transmembrane region" description="Helical" evidence="18">
    <location>
        <begin position="99"/>
        <end position="119"/>
    </location>
</feature>
<evidence type="ECO:0000259" key="19">
    <source>
        <dbReference type="Pfam" id="PF02544"/>
    </source>
</evidence>
<dbReference type="GO" id="GO:0047751">
    <property type="term" value="F:3-oxo-5-alpha-steroid 4-dehydrogenase (NADP+) activity"/>
    <property type="evidence" value="ECO:0007669"/>
    <property type="project" value="UniProtKB-EC"/>
</dbReference>
<dbReference type="GeneID" id="100555660"/>
<dbReference type="Pfam" id="PF02544">
    <property type="entry name" value="Steroid_dh"/>
    <property type="match status" value="1"/>
</dbReference>
<name>R4GBJ8_ANOCA</name>
<evidence type="ECO:0000313" key="20">
    <source>
        <dbReference type="Ensembl" id="ENSACAP00000022678.1"/>
    </source>
</evidence>
<dbReference type="GO" id="GO:0006702">
    <property type="term" value="P:androgen biosynthetic process"/>
    <property type="evidence" value="ECO:0000318"/>
    <property type="project" value="GO_Central"/>
</dbReference>
<keyword evidence="7" id="KW-0492">Microsome</keyword>
<evidence type="ECO:0000256" key="1">
    <source>
        <dbReference type="ARBA" id="ARBA00004154"/>
    </source>
</evidence>
<evidence type="ECO:0000256" key="11">
    <source>
        <dbReference type="ARBA" id="ARBA00023002"/>
    </source>
</evidence>
<feature type="domain" description="3-oxo-5-alpha-steroid 4-dehydrogenase C-terminal" evidence="19">
    <location>
        <begin position="124"/>
        <end position="272"/>
    </location>
</feature>
<evidence type="ECO:0000256" key="4">
    <source>
        <dbReference type="ARBA" id="ARBA00022692"/>
    </source>
</evidence>
<feature type="transmembrane region" description="Helical" evidence="18">
    <location>
        <begin position="25"/>
        <end position="43"/>
    </location>
</feature>
<organism evidence="20 21">
    <name type="scientific">Anolis carolinensis</name>
    <name type="common">Green anole</name>
    <name type="synonym">American chameleon</name>
    <dbReference type="NCBI Taxonomy" id="28377"/>
    <lineage>
        <taxon>Eukaryota</taxon>
        <taxon>Metazoa</taxon>
        <taxon>Chordata</taxon>
        <taxon>Craniata</taxon>
        <taxon>Vertebrata</taxon>
        <taxon>Euteleostomi</taxon>
        <taxon>Lepidosauria</taxon>
        <taxon>Squamata</taxon>
        <taxon>Bifurcata</taxon>
        <taxon>Unidentata</taxon>
        <taxon>Episquamata</taxon>
        <taxon>Toxicofera</taxon>
        <taxon>Iguania</taxon>
        <taxon>Dactyloidae</taxon>
        <taxon>Anolis</taxon>
    </lineage>
</organism>
<evidence type="ECO:0000256" key="14">
    <source>
        <dbReference type="ARBA" id="ARBA00037789"/>
    </source>
</evidence>
<dbReference type="InterPro" id="IPR016636">
    <property type="entry name" value="3-oxo-5-alpha-steroid_4-DH"/>
</dbReference>
<comment type="subcellular location">
    <subcellularLocation>
        <location evidence="2">Endoplasmic reticulum membrane</location>
        <topology evidence="2">Multi-pass membrane protein</topology>
    </subcellularLocation>
    <subcellularLocation>
        <location evidence="1">Microsome membrane</location>
        <topology evidence="1">Multi-pass membrane protein</topology>
    </subcellularLocation>
</comment>
<dbReference type="Bgee" id="ENSACAG00000029192">
    <property type="expression patterns" value="Expressed in embryo and 11 other cell types or tissues"/>
</dbReference>
<reference evidence="20 21" key="1">
    <citation type="submission" date="2009-12" db="EMBL/GenBank/DDBJ databases">
        <title>The Genome Sequence of Anolis carolinensis (Green Anole Lizard).</title>
        <authorList>
            <consortium name="The Genome Sequencing Platform"/>
            <person name="Di Palma F."/>
            <person name="Alfoldi J."/>
            <person name="Heiman D."/>
            <person name="Young S."/>
            <person name="Grabherr M."/>
            <person name="Johnson J."/>
            <person name="Lander E.S."/>
            <person name="Lindblad-Toh K."/>
        </authorList>
    </citation>
    <scope>NUCLEOTIDE SEQUENCE [LARGE SCALE GENOMIC DNA]</scope>
    <source>
        <strain evidence="20 21">JBL SC #1</strain>
    </source>
</reference>
<dbReference type="CTD" id="6715"/>
<keyword evidence="6" id="KW-0256">Endoplasmic reticulum</keyword>
<dbReference type="GeneTree" id="ENSGT00950000182886"/>
<dbReference type="InterPro" id="IPR001104">
    <property type="entry name" value="3-oxo-5_a-steroid_4-DH_C"/>
</dbReference>
<dbReference type="GO" id="GO:0003865">
    <property type="term" value="F:3-oxo-5-alpha-steroid 4-dehydrogenase activity"/>
    <property type="evidence" value="ECO:0000318"/>
    <property type="project" value="GO_Central"/>
</dbReference>
<comment type="catalytic activity">
    <reaction evidence="16">
        <text>androst-4-ene-3,17-dione + NADPH + H(+) = 5alpha-androstan-3,17-dione + NADP(+)</text>
        <dbReference type="Rhea" id="RHEA:50816"/>
        <dbReference type="ChEBI" id="CHEBI:15378"/>
        <dbReference type="ChEBI" id="CHEBI:15994"/>
        <dbReference type="ChEBI" id="CHEBI:16422"/>
        <dbReference type="ChEBI" id="CHEBI:57783"/>
        <dbReference type="ChEBI" id="CHEBI:58349"/>
    </reaction>
    <physiologicalReaction direction="left-to-right" evidence="16">
        <dbReference type="Rhea" id="RHEA:50817"/>
    </physiologicalReaction>
</comment>
<dbReference type="Proteomes" id="UP000001646">
    <property type="component" value="Chromosome 4"/>
</dbReference>
<keyword evidence="12" id="KW-0443">Lipid metabolism</keyword>
<keyword evidence="9" id="KW-0726">Sexual differentiation</keyword>
<evidence type="ECO:0000256" key="3">
    <source>
        <dbReference type="ARBA" id="ARBA00007742"/>
    </source>
</evidence>
<comment type="similarity">
    <text evidence="3 18">Belongs to the steroid 5-alpha reductase family.</text>
</comment>
<keyword evidence="13 18" id="KW-0472">Membrane</keyword>
<evidence type="ECO:0000256" key="15">
    <source>
        <dbReference type="ARBA" id="ARBA00048292"/>
    </source>
</evidence>
<comment type="catalytic activity">
    <reaction evidence="15">
        <text>5alpha-pregnane-3,20-dione + NADP(+) = progesterone + NADPH + H(+)</text>
        <dbReference type="Rhea" id="RHEA:21952"/>
        <dbReference type="ChEBI" id="CHEBI:15378"/>
        <dbReference type="ChEBI" id="CHEBI:17026"/>
        <dbReference type="ChEBI" id="CHEBI:28952"/>
        <dbReference type="ChEBI" id="CHEBI:57783"/>
        <dbReference type="ChEBI" id="CHEBI:58349"/>
        <dbReference type="EC" id="1.3.1.22"/>
    </reaction>
    <physiologicalReaction direction="right-to-left" evidence="15">
        <dbReference type="Rhea" id="RHEA:21954"/>
    </physiologicalReaction>
</comment>
<dbReference type="KEGG" id="acs:100555660"/>
<evidence type="ECO:0000256" key="12">
    <source>
        <dbReference type="ARBA" id="ARBA00023098"/>
    </source>
</evidence>
<protein>
    <recommendedName>
        <fullName evidence="18">3-oxo-5-alpha-steroid 4-dehydrogenase</fullName>
        <ecNumber evidence="18">1.3.1.22</ecNumber>
    </recommendedName>
</protein>
<dbReference type="STRING" id="28377.ENSACAP00000022678"/>
<dbReference type="InterPro" id="IPR039357">
    <property type="entry name" value="SRD5A/TECR"/>
</dbReference>
<feature type="transmembrane region" description="Helical" evidence="18">
    <location>
        <begin position="125"/>
        <end position="143"/>
    </location>
</feature>
<dbReference type="Gene3D" id="1.20.120.1630">
    <property type="match status" value="1"/>
</dbReference>
<evidence type="ECO:0000256" key="10">
    <source>
        <dbReference type="ARBA" id="ARBA00022989"/>
    </source>
</evidence>
<dbReference type="GO" id="GO:0008584">
    <property type="term" value="P:male gonad development"/>
    <property type="evidence" value="ECO:0000318"/>
    <property type="project" value="GO_Central"/>
</dbReference>
<keyword evidence="10 18" id="KW-1133">Transmembrane helix</keyword>
<dbReference type="FunFam" id="1.20.120.1630:FF:000002">
    <property type="entry name" value="Steroid 5 alpha-reductase 1"/>
    <property type="match status" value="1"/>
</dbReference>
<dbReference type="PANTHER" id="PTHR10556">
    <property type="entry name" value="3-OXO-5-ALPHA-STEROID 4-DEHYDROGENASE"/>
    <property type="match status" value="1"/>
</dbReference>
<dbReference type="GO" id="GO:0030154">
    <property type="term" value="P:cell differentiation"/>
    <property type="evidence" value="ECO:0007669"/>
    <property type="project" value="UniProtKB-KW"/>
</dbReference>
<dbReference type="GO" id="GO:0005789">
    <property type="term" value="C:endoplasmic reticulum membrane"/>
    <property type="evidence" value="ECO:0007669"/>
    <property type="project" value="UniProtKB-SubCell"/>
</dbReference>
<evidence type="ECO:0000256" key="13">
    <source>
        <dbReference type="ARBA" id="ARBA00023136"/>
    </source>
</evidence>
<keyword evidence="11" id="KW-0560">Oxidoreductase</keyword>
<keyword evidence="21" id="KW-1185">Reference proteome</keyword>
<dbReference type="PANTHER" id="PTHR10556:SF57">
    <property type="entry name" value="3-OXO-5-ALPHA-STEROID 4-DEHYDROGENASE 1"/>
    <property type="match status" value="1"/>
</dbReference>
<evidence type="ECO:0000256" key="7">
    <source>
        <dbReference type="ARBA" id="ARBA00022848"/>
    </source>
</evidence>
<dbReference type="GO" id="GO:0043025">
    <property type="term" value="C:neuronal cell body"/>
    <property type="evidence" value="ECO:0000318"/>
    <property type="project" value="GO_Central"/>
</dbReference>
<dbReference type="EC" id="1.3.1.22" evidence="18"/>
<dbReference type="InParanoid" id="R4GBJ8"/>
<evidence type="ECO:0000313" key="21">
    <source>
        <dbReference type="Proteomes" id="UP000001646"/>
    </source>
</evidence>
<evidence type="ECO:0000256" key="5">
    <source>
        <dbReference type="ARBA" id="ARBA00022782"/>
    </source>
</evidence>
<feature type="transmembrane region" description="Helical" evidence="18">
    <location>
        <begin position="219"/>
        <end position="244"/>
    </location>
</feature>
<dbReference type="PROSITE" id="PS50244">
    <property type="entry name" value="S5A_REDUCTASE"/>
    <property type="match status" value="1"/>
</dbReference>
<reference evidence="20" key="3">
    <citation type="submission" date="2025-09" db="UniProtKB">
        <authorList>
            <consortium name="Ensembl"/>
        </authorList>
    </citation>
    <scope>IDENTIFICATION</scope>
</reference>
<dbReference type="Ensembl" id="ENSACAT00000030095.2">
    <property type="protein sequence ID" value="ENSACAP00000022678.1"/>
    <property type="gene ID" value="ENSACAG00000029192.2"/>
</dbReference>
<evidence type="ECO:0000256" key="2">
    <source>
        <dbReference type="ARBA" id="ARBA00004477"/>
    </source>
</evidence>
<gene>
    <name evidence="20" type="primary">SRD5A1</name>
</gene>
<keyword evidence="4 18" id="KW-0812">Transmembrane</keyword>
<evidence type="ECO:0000256" key="17">
    <source>
        <dbReference type="ARBA" id="ARBA00049397"/>
    </source>
</evidence>
<accession>R4GBJ8</accession>
<evidence type="ECO:0000256" key="16">
    <source>
        <dbReference type="ARBA" id="ARBA00049166"/>
    </source>
</evidence>
<dbReference type="HOGENOM" id="CLU_065395_1_1_1"/>
<proteinExistence type="inferred from homology"/>
<evidence type="ECO:0000256" key="18">
    <source>
        <dbReference type="PIRNR" id="PIRNR015596"/>
    </source>
</evidence>
<evidence type="ECO:0000256" key="8">
    <source>
        <dbReference type="ARBA" id="ARBA00022857"/>
    </source>
</evidence>
<evidence type="ECO:0000256" key="9">
    <source>
        <dbReference type="ARBA" id="ARBA00022928"/>
    </source>
</evidence>
<dbReference type="OrthoDB" id="5788137at2759"/>
<dbReference type="eggNOG" id="KOG1638">
    <property type="taxonomic scope" value="Eukaryota"/>
</dbReference>
<feature type="transmembrane region" description="Helical" evidence="18">
    <location>
        <begin position="164"/>
        <end position="181"/>
    </location>
</feature>
<keyword evidence="8" id="KW-0521">NADP</keyword>
<reference evidence="20" key="2">
    <citation type="submission" date="2025-08" db="UniProtKB">
        <authorList>
            <consortium name="Ensembl"/>
        </authorList>
    </citation>
    <scope>IDENTIFICATION</scope>
</reference>
<comment type="catalytic activity">
    <reaction evidence="18">
        <text>a 3-oxo-5alpha-steroid + NADP(+) = a 3-oxo-Delta(4)-steroid + NADPH + H(+)</text>
        <dbReference type="Rhea" id="RHEA:54384"/>
        <dbReference type="ChEBI" id="CHEBI:13601"/>
        <dbReference type="ChEBI" id="CHEBI:15378"/>
        <dbReference type="ChEBI" id="CHEBI:47909"/>
        <dbReference type="ChEBI" id="CHEBI:57783"/>
        <dbReference type="ChEBI" id="CHEBI:58349"/>
        <dbReference type="EC" id="1.3.1.22"/>
    </reaction>
</comment>
<comment type="catalytic activity">
    <reaction evidence="17">
        <text>17beta-hydroxy-5alpha-androstan-3-one + NADP(+) = testosterone + NADPH + H(+)</text>
        <dbReference type="Rhea" id="RHEA:50820"/>
        <dbReference type="ChEBI" id="CHEBI:15378"/>
        <dbReference type="ChEBI" id="CHEBI:16330"/>
        <dbReference type="ChEBI" id="CHEBI:17347"/>
        <dbReference type="ChEBI" id="CHEBI:57783"/>
        <dbReference type="ChEBI" id="CHEBI:58349"/>
        <dbReference type="EC" id="1.3.1.22"/>
    </reaction>
    <physiologicalReaction direction="right-to-left" evidence="17">
        <dbReference type="Rhea" id="RHEA:50822"/>
    </physiologicalReaction>
</comment>
<dbReference type="PIRSF" id="PIRSF015596">
    <property type="entry name" value="5_alpha-SR2"/>
    <property type="match status" value="1"/>
</dbReference>
<dbReference type="AlphaFoldDB" id="R4GBJ8"/>